<sequence length="141" mass="15381">MELVITYMRAEEIKEKPVSINHVRHLLGSGIVLLQAHRHRGAQRVVGDDILVPRKEVVGRLFLVADDEFAIDDLRQGADAGAAYSRGGGGGAARLAGEGRRGAMAPGEHCRRQSLRGREHSDKLSCQCVEVIYQDRKGGDV</sequence>
<organism evidence="1 2">
    <name type="scientific">Oryza rufipogon</name>
    <name type="common">Brownbeard rice</name>
    <name type="synonym">Asian wild rice</name>
    <dbReference type="NCBI Taxonomy" id="4529"/>
    <lineage>
        <taxon>Eukaryota</taxon>
        <taxon>Viridiplantae</taxon>
        <taxon>Streptophyta</taxon>
        <taxon>Embryophyta</taxon>
        <taxon>Tracheophyta</taxon>
        <taxon>Spermatophyta</taxon>
        <taxon>Magnoliopsida</taxon>
        <taxon>Liliopsida</taxon>
        <taxon>Poales</taxon>
        <taxon>Poaceae</taxon>
        <taxon>BOP clade</taxon>
        <taxon>Oryzoideae</taxon>
        <taxon>Oryzeae</taxon>
        <taxon>Oryzinae</taxon>
        <taxon>Oryza</taxon>
    </lineage>
</organism>
<dbReference type="EnsemblPlants" id="ORUFI12G17410.1">
    <property type="protein sequence ID" value="ORUFI12G17410.1"/>
    <property type="gene ID" value="ORUFI12G17410"/>
</dbReference>
<accession>A0A0E0RIQ0</accession>
<dbReference type="Gramene" id="ORUFI12G17410.1">
    <property type="protein sequence ID" value="ORUFI12G17410.1"/>
    <property type="gene ID" value="ORUFI12G17410"/>
</dbReference>
<reference evidence="2" key="1">
    <citation type="submission" date="2013-06" db="EMBL/GenBank/DDBJ databases">
        <authorList>
            <person name="Zhao Q."/>
        </authorList>
    </citation>
    <scope>NUCLEOTIDE SEQUENCE</scope>
    <source>
        <strain evidence="2">cv. W1943</strain>
    </source>
</reference>
<protein>
    <submittedName>
        <fullName evidence="1">Uncharacterized protein</fullName>
    </submittedName>
</protein>
<name>A0A0E0RIQ0_ORYRU</name>
<reference evidence="1" key="2">
    <citation type="submission" date="2015-06" db="UniProtKB">
        <authorList>
            <consortium name="EnsemblPlants"/>
        </authorList>
    </citation>
    <scope>IDENTIFICATION</scope>
</reference>
<evidence type="ECO:0000313" key="2">
    <source>
        <dbReference type="Proteomes" id="UP000008022"/>
    </source>
</evidence>
<dbReference type="Proteomes" id="UP000008022">
    <property type="component" value="Unassembled WGS sequence"/>
</dbReference>
<dbReference type="AlphaFoldDB" id="A0A0E0RIQ0"/>
<dbReference type="HOGENOM" id="CLU_1828472_0_0_1"/>
<proteinExistence type="predicted"/>
<evidence type="ECO:0000313" key="1">
    <source>
        <dbReference type="EnsemblPlants" id="ORUFI12G17410.1"/>
    </source>
</evidence>
<keyword evidence="2" id="KW-1185">Reference proteome</keyword>